<evidence type="ECO:0000313" key="4">
    <source>
        <dbReference type="Proteomes" id="UP000095751"/>
    </source>
</evidence>
<gene>
    <name evidence="3" type="ORF">FRACYDRAFT_268031</name>
</gene>
<evidence type="ECO:0000313" key="3">
    <source>
        <dbReference type="EMBL" id="OEU19471.1"/>
    </source>
</evidence>
<dbReference type="Proteomes" id="UP000095751">
    <property type="component" value="Unassembled WGS sequence"/>
</dbReference>
<protein>
    <submittedName>
        <fullName evidence="3">PRTase-like protein</fullName>
    </submittedName>
</protein>
<dbReference type="InParanoid" id="A0A1E7FMT1"/>
<dbReference type="EMBL" id="KV784355">
    <property type="protein sequence ID" value="OEU19471.1"/>
    <property type="molecule type" value="Genomic_DNA"/>
</dbReference>
<feature type="compositionally biased region" description="Low complexity" evidence="1">
    <location>
        <begin position="298"/>
        <end position="312"/>
    </location>
</feature>
<dbReference type="AlphaFoldDB" id="A0A1E7FMT1"/>
<dbReference type="CDD" id="cd06223">
    <property type="entry name" value="PRTases_typeI"/>
    <property type="match status" value="1"/>
</dbReference>
<dbReference type="InterPro" id="IPR029057">
    <property type="entry name" value="PRTase-like"/>
</dbReference>
<feature type="domain" description="Phosphoribosyltransferase" evidence="2">
    <location>
        <begin position="33"/>
        <end position="250"/>
    </location>
</feature>
<evidence type="ECO:0000259" key="2">
    <source>
        <dbReference type="Pfam" id="PF14681"/>
    </source>
</evidence>
<organism evidence="3 4">
    <name type="scientific">Fragilariopsis cylindrus CCMP1102</name>
    <dbReference type="NCBI Taxonomy" id="635003"/>
    <lineage>
        <taxon>Eukaryota</taxon>
        <taxon>Sar</taxon>
        <taxon>Stramenopiles</taxon>
        <taxon>Ochrophyta</taxon>
        <taxon>Bacillariophyta</taxon>
        <taxon>Bacillariophyceae</taxon>
        <taxon>Bacillariophycidae</taxon>
        <taxon>Bacillariales</taxon>
        <taxon>Bacillariaceae</taxon>
        <taxon>Fragilariopsis</taxon>
    </lineage>
</organism>
<dbReference type="NCBIfam" id="NF001097">
    <property type="entry name" value="PRK00129.1"/>
    <property type="match status" value="1"/>
</dbReference>
<sequence length="329" mass="35327">MASSSDNPSPPAAEKNVEVVEQVEEVKVDNIYVSNHPVLLHKMTIMRSSDTCPGTFRSVLREVTYHLGYEATKSLKVRSGLPVSVPLGKELTKEHENLRQSQSCGFKLVDKIALIPILRSGLGMTEAMLELLPNCAVHHIGMYRTPGIHKSPVQYFNRLPRGKCSSDVAYVLDPIVGSAATIMAVISILKNWGVPKIHIITVLASKQGLDTIRSTYPDVYMTVGIVDKELTSDGIVLPGMGDCGDRLFGTGNQQSDFIHDNGNGNGNGHSGDISGDDGTGTGTVSAGGVSGGEDSNEEGGNNNNNTNNSTNFETKRKRSASLELEMDNK</sequence>
<name>A0A1E7FMT1_9STRA</name>
<evidence type="ECO:0000256" key="1">
    <source>
        <dbReference type="SAM" id="MobiDB-lite"/>
    </source>
</evidence>
<dbReference type="Pfam" id="PF14681">
    <property type="entry name" value="UPRTase"/>
    <property type="match status" value="1"/>
</dbReference>
<proteinExistence type="predicted"/>
<reference evidence="3 4" key="1">
    <citation type="submission" date="2016-09" db="EMBL/GenBank/DDBJ databases">
        <title>Extensive genetic diversity and differential bi-allelic expression allows diatom success in the polar Southern Ocean.</title>
        <authorList>
            <consortium name="DOE Joint Genome Institute"/>
            <person name="Mock T."/>
            <person name="Otillar R.P."/>
            <person name="Strauss J."/>
            <person name="Dupont C."/>
            <person name="Frickenhaus S."/>
            <person name="Maumus F."/>
            <person name="Mcmullan M."/>
            <person name="Sanges R."/>
            <person name="Schmutz J."/>
            <person name="Toseland A."/>
            <person name="Valas R."/>
            <person name="Veluchamy A."/>
            <person name="Ward B.J."/>
            <person name="Allen A."/>
            <person name="Barry K."/>
            <person name="Falciatore A."/>
            <person name="Ferrante M."/>
            <person name="Fortunato A.E."/>
            <person name="Gloeckner G."/>
            <person name="Gruber A."/>
            <person name="Hipkin R."/>
            <person name="Janech M."/>
            <person name="Kroth P."/>
            <person name="Leese F."/>
            <person name="Lindquist E."/>
            <person name="Lyon B.R."/>
            <person name="Martin J."/>
            <person name="Mayer C."/>
            <person name="Parker M."/>
            <person name="Quesneville H."/>
            <person name="Raymond J."/>
            <person name="Uhlig C."/>
            <person name="Valentin K.U."/>
            <person name="Worden A.Z."/>
            <person name="Armbrust E.V."/>
            <person name="Bowler C."/>
            <person name="Green B."/>
            <person name="Moulton V."/>
            <person name="Van Oosterhout C."/>
            <person name="Grigoriev I."/>
        </authorList>
    </citation>
    <scope>NUCLEOTIDE SEQUENCE [LARGE SCALE GENOMIC DNA]</scope>
    <source>
        <strain evidence="3 4">CCMP1102</strain>
    </source>
</reference>
<feature type="region of interest" description="Disordered" evidence="1">
    <location>
        <begin position="251"/>
        <end position="329"/>
    </location>
</feature>
<accession>A0A1E7FMT1</accession>
<dbReference type="KEGG" id="fcy:FRACYDRAFT_268031"/>
<dbReference type="OrthoDB" id="10257085at2759"/>
<keyword evidence="4" id="KW-1185">Reference proteome</keyword>
<dbReference type="SUPFAM" id="SSF53271">
    <property type="entry name" value="PRTase-like"/>
    <property type="match status" value="1"/>
</dbReference>
<dbReference type="Gene3D" id="3.40.50.2020">
    <property type="match status" value="1"/>
</dbReference>
<dbReference type="InterPro" id="IPR000836">
    <property type="entry name" value="PRTase_dom"/>
</dbReference>